<name>A0A6H2GYD6_9BACL</name>
<dbReference type="KEGG" id="palr:HGI30_13230"/>
<dbReference type="AlphaFoldDB" id="A0A6H2GYD6"/>
<feature type="signal peptide" evidence="2">
    <location>
        <begin position="1"/>
        <end position="23"/>
    </location>
</feature>
<sequence length="83" mass="9063">MKRRLCHAAALAALLGLAAGCQGAWTLSGPAEPVQRAGEAESVRSELYPDSVRSALYGQSVPSEDGPSPQRRHDRDRMWKQPY</sequence>
<reference evidence="3 4" key="1">
    <citation type="submission" date="2020-04" db="EMBL/GenBank/DDBJ databases">
        <title>Novel Paenibacillus strain UniB2 isolated from commercial digestive syrup.</title>
        <authorList>
            <person name="Thorat V."/>
            <person name="Kirdat K."/>
            <person name="Tiwarekar B."/>
            <person name="Yadav A."/>
        </authorList>
    </citation>
    <scope>NUCLEOTIDE SEQUENCE [LARGE SCALE GENOMIC DNA]</scope>
    <source>
        <strain evidence="3 4">UniB2</strain>
    </source>
</reference>
<keyword evidence="2" id="KW-0732">Signal</keyword>
<evidence type="ECO:0000313" key="4">
    <source>
        <dbReference type="Proteomes" id="UP000502136"/>
    </source>
</evidence>
<gene>
    <name evidence="3" type="ORF">HGI30_13230</name>
</gene>
<organism evidence="3 4">
    <name type="scientific">Paenibacillus albicereus</name>
    <dbReference type="NCBI Taxonomy" id="2726185"/>
    <lineage>
        <taxon>Bacteria</taxon>
        <taxon>Bacillati</taxon>
        <taxon>Bacillota</taxon>
        <taxon>Bacilli</taxon>
        <taxon>Bacillales</taxon>
        <taxon>Paenibacillaceae</taxon>
        <taxon>Paenibacillus</taxon>
    </lineage>
</organism>
<accession>A0A6H2GYD6</accession>
<dbReference type="Proteomes" id="UP000502136">
    <property type="component" value="Chromosome"/>
</dbReference>
<keyword evidence="4" id="KW-1185">Reference proteome</keyword>
<dbReference type="EMBL" id="CP051428">
    <property type="protein sequence ID" value="QJC52430.1"/>
    <property type="molecule type" value="Genomic_DNA"/>
</dbReference>
<evidence type="ECO:0000256" key="1">
    <source>
        <dbReference type="SAM" id="MobiDB-lite"/>
    </source>
</evidence>
<feature type="region of interest" description="Disordered" evidence="1">
    <location>
        <begin position="55"/>
        <end position="83"/>
    </location>
</feature>
<feature type="chain" id="PRO_5039192937" evidence="2">
    <location>
        <begin position="24"/>
        <end position="83"/>
    </location>
</feature>
<evidence type="ECO:0000256" key="2">
    <source>
        <dbReference type="SAM" id="SignalP"/>
    </source>
</evidence>
<dbReference type="PROSITE" id="PS51257">
    <property type="entry name" value="PROKAR_LIPOPROTEIN"/>
    <property type="match status" value="1"/>
</dbReference>
<feature type="compositionally biased region" description="Basic and acidic residues" evidence="1">
    <location>
        <begin position="71"/>
        <end position="83"/>
    </location>
</feature>
<dbReference type="RefSeq" id="WP_168907988.1">
    <property type="nucleotide sequence ID" value="NZ_CP051428.1"/>
</dbReference>
<protein>
    <submittedName>
        <fullName evidence="3">Uncharacterized protein</fullName>
    </submittedName>
</protein>
<evidence type="ECO:0000313" key="3">
    <source>
        <dbReference type="EMBL" id="QJC52430.1"/>
    </source>
</evidence>
<proteinExistence type="predicted"/>